<evidence type="ECO:0000256" key="5">
    <source>
        <dbReference type="ARBA" id="ARBA00022729"/>
    </source>
</evidence>
<comment type="caution">
    <text evidence="9">The sequence shown here is derived from an EMBL/GenBank/DDBJ whole genome shotgun (WGS) entry which is preliminary data.</text>
</comment>
<reference evidence="9 10" key="1">
    <citation type="submission" date="2023-02" db="EMBL/GenBank/DDBJ databases">
        <title>Dictyobacter halimunensis sp. nov., a new member of the class Ktedonobacteria from forest soil in a geothermal area.</title>
        <authorList>
            <person name="Rachmania M.K."/>
            <person name="Ningsih F."/>
            <person name="Sakai Y."/>
            <person name="Yabe S."/>
            <person name="Yokota A."/>
            <person name="Sjamsuridzal W."/>
        </authorList>
    </citation>
    <scope>NUCLEOTIDE SEQUENCE [LARGE SCALE GENOMIC DNA]</scope>
    <source>
        <strain evidence="9 10">S3.2.2.5</strain>
    </source>
</reference>
<dbReference type="SUPFAM" id="SSF51445">
    <property type="entry name" value="(Trans)glycosidases"/>
    <property type="match status" value="1"/>
</dbReference>
<keyword evidence="7" id="KW-0326">Glycosidase</keyword>
<sequence length="430" mass="48200">MLQLNGKPFRFAGANIYWLGLQEKNGNAIYPSHFQVDDALATASAMGATVIRSHTLGISTGCNLCIEPHLGSFQQTAFQHIDYAIQEAGKYHLKLIIPLTDNWHYYHGGKHNFTDWRGVNEDQFYADSQVVDDFKQYISMLLNHVNNYTGIAYKDDPTILGWETGNELSAPPIWVQNIAEYIKSIDKNHLIVDGNYEWDTNSSNFLADLQIGSIDIYTGHYYPPSSSALQVQSQQAIQAKKVFMVGEFDWNTNDGSSLADFLPAVEHSGIAGDLYWSLWPHADTYGFVPQNEHFTLHYPGETPDEQRRASMLRTHAYAMQGLSPPQPDMPKQPYITNFQDSTLYWRGAVGAYTYTIERSTQSSNGPWTVLCTHCAAYGVPWMDATHPSGTSWYRVKGVSLSGYDGPYSNPYQVTTDSTSSAWYGQGEAEG</sequence>
<organism evidence="9 10">
    <name type="scientific">Dictyobacter halimunensis</name>
    <dbReference type="NCBI Taxonomy" id="3026934"/>
    <lineage>
        <taxon>Bacteria</taxon>
        <taxon>Bacillati</taxon>
        <taxon>Chloroflexota</taxon>
        <taxon>Ktedonobacteria</taxon>
        <taxon>Ktedonobacterales</taxon>
        <taxon>Dictyobacteraceae</taxon>
        <taxon>Dictyobacter</taxon>
    </lineage>
</organism>
<dbReference type="InterPro" id="IPR001547">
    <property type="entry name" value="Glyco_hydro_5"/>
</dbReference>
<evidence type="ECO:0000256" key="7">
    <source>
        <dbReference type="ARBA" id="ARBA00023295"/>
    </source>
</evidence>
<evidence type="ECO:0000259" key="8">
    <source>
        <dbReference type="Pfam" id="PF26410"/>
    </source>
</evidence>
<evidence type="ECO:0000313" key="10">
    <source>
        <dbReference type="Proteomes" id="UP001344906"/>
    </source>
</evidence>
<keyword evidence="6" id="KW-0378">Hydrolase</keyword>
<dbReference type="EC" id="3.2.1.78" evidence="3"/>
<gene>
    <name evidence="9" type="ORF">KDH_60680</name>
</gene>
<dbReference type="InterPro" id="IPR017853">
    <property type="entry name" value="GH"/>
</dbReference>
<dbReference type="PANTHER" id="PTHR31451:SF39">
    <property type="entry name" value="MANNAN ENDO-1,4-BETA-MANNOSIDASE 1"/>
    <property type="match status" value="1"/>
</dbReference>
<evidence type="ECO:0000256" key="2">
    <source>
        <dbReference type="ARBA" id="ARBA00004613"/>
    </source>
</evidence>
<protein>
    <recommendedName>
        <fullName evidence="3">mannan endo-1,4-beta-mannosidase</fullName>
        <ecNumber evidence="3">3.2.1.78</ecNumber>
    </recommendedName>
</protein>
<comment type="catalytic activity">
    <reaction evidence="1">
        <text>Random hydrolysis of (1-&gt;4)-beta-D-mannosidic linkages in mannans, galactomannans and glucomannans.</text>
        <dbReference type="EC" id="3.2.1.78"/>
    </reaction>
</comment>
<keyword evidence="4" id="KW-0964">Secreted</keyword>
<dbReference type="Proteomes" id="UP001344906">
    <property type="component" value="Unassembled WGS sequence"/>
</dbReference>
<accession>A0ABQ6FY74</accession>
<keyword evidence="5" id="KW-0732">Signal</keyword>
<evidence type="ECO:0000256" key="6">
    <source>
        <dbReference type="ARBA" id="ARBA00022801"/>
    </source>
</evidence>
<dbReference type="Pfam" id="PF26410">
    <property type="entry name" value="GH5_mannosidase"/>
    <property type="match status" value="1"/>
</dbReference>
<evidence type="ECO:0000256" key="4">
    <source>
        <dbReference type="ARBA" id="ARBA00022525"/>
    </source>
</evidence>
<dbReference type="InterPro" id="IPR045053">
    <property type="entry name" value="MAN-like"/>
</dbReference>
<evidence type="ECO:0000256" key="3">
    <source>
        <dbReference type="ARBA" id="ARBA00012706"/>
    </source>
</evidence>
<name>A0ABQ6FY74_9CHLR</name>
<keyword evidence="10" id="KW-1185">Reference proteome</keyword>
<comment type="subcellular location">
    <subcellularLocation>
        <location evidence="2">Secreted</location>
    </subcellularLocation>
</comment>
<dbReference type="Gene3D" id="3.20.20.80">
    <property type="entry name" value="Glycosidases"/>
    <property type="match status" value="1"/>
</dbReference>
<proteinExistence type="predicted"/>
<evidence type="ECO:0000313" key="9">
    <source>
        <dbReference type="EMBL" id="GLV59241.1"/>
    </source>
</evidence>
<dbReference type="PANTHER" id="PTHR31451">
    <property type="match status" value="1"/>
</dbReference>
<dbReference type="EMBL" id="BSRI01000002">
    <property type="protein sequence ID" value="GLV59241.1"/>
    <property type="molecule type" value="Genomic_DNA"/>
</dbReference>
<evidence type="ECO:0000256" key="1">
    <source>
        <dbReference type="ARBA" id="ARBA00001678"/>
    </source>
</evidence>
<feature type="domain" description="Glycoside hydrolase family 5" evidence="8">
    <location>
        <begin position="4"/>
        <end position="225"/>
    </location>
</feature>